<evidence type="ECO:0000256" key="1">
    <source>
        <dbReference type="ARBA" id="ARBA00008061"/>
    </source>
</evidence>
<comment type="caution">
    <text evidence="2">The sequence shown here is derived from an EMBL/GenBank/DDBJ whole genome shotgun (WGS) entry which is preliminary data.</text>
</comment>
<dbReference type="EMBL" id="MASW01000002">
    <property type="protein sequence ID" value="PXY27459.1"/>
    <property type="molecule type" value="Genomic_DNA"/>
</dbReference>
<sequence length="507" mass="55121">MTRAVAARREPRGGVPWWRNAVIYEVFVRSFADFDGDGIGDLEGVRGRLGYLELLGVDALWLTPFYLSPMVADGYDVAGPRAVDPVLGNLDTVTALVAEAHACGLRVLFDVVPNHTSDKHPWFADALAAAPGSPERERYHFRDGAGRHGELPPNNWVAVDGGPAWTRVPDGQWYLHVHGPAQPDLNWANHEVRADFEHTLRFWLDRGADGVRITGAHAMAKPADLPDMGPHGLPDPRFDDDGVHEIHQLVRKVLDEYPHAVALGEVPVSGEERFARYLRPNELHLAVEHRLARTPFDADALQACIERALATVAPVGAPPTWAAAGHDVTRQASRYGGGERGRRRARAMALVLLGLPGAVCLYNGEELGLDDTGPPGRGSRVPLPWEGDEPPFGFSIHPGTWLPIPPDWAPLTVEAQLEDETSTLSLYRKALELRREHPAFAGDELEWYGAPPGCFAYRRSPGGLVCALNTSAAPVPVPRGDVLLSSAPLVEGRLPADAAAWLALPHA</sequence>
<evidence type="ECO:0000313" key="2">
    <source>
        <dbReference type="EMBL" id="PXY27459.1"/>
    </source>
</evidence>
<proteinExistence type="inferred from homology"/>
<protein>
    <submittedName>
        <fullName evidence="2">Alpha-amylase</fullName>
    </submittedName>
</protein>
<dbReference type="InterPro" id="IPR045857">
    <property type="entry name" value="O16G_dom_2"/>
</dbReference>
<dbReference type="InterPro" id="IPR017853">
    <property type="entry name" value="GH"/>
</dbReference>
<dbReference type="SUPFAM" id="SSF51445">
    <property type="entry name" value="(Trans)glycosidases"/>
    <property type="match status" value="1"/>
</dbReference>
<gene>
    <name evidence="2" type="ORF">BAY60_13610</name>
</gene>
<evidence type="ECO:0000313" key="3">
    <source>
        <dbReference type="Proteomes" id="UP000249915"/>
    </source>
</evidence>
<dbReference type="PANTHER" id="PTHR10357:SF179">
    <property type="entry name" value="NEUTRAL AND BASIC AMINO ACID TRANSPORT PROTEIN RBAT"/>
    <property type="match status" value="1"/>
</dbReference>
<dbReference type="RefSeq" id="WP_112281460.1">
    <property type="nucleotide sequence ID" value="NZ_MASW01000002.1"/>
</dbReference>
<dbReference type="Proteomes" id="UP000249915">
    <property type="component" value="Unassembled WGS sequence"/>
</dbReference>
<dbReference type="SMART" id="SM00642">
    <property type="entry name" value="Aamy"/>
    <property type="match status" value="1"/>
</dbReference>
<dbReference type="Gene3D" id="3.20.20.80">
    <property type="entry name" value="Glycosidases"/>
    <property type="match status" value="2"/>
</dbReference>
<dbReference type="GO" id="GO:0009313">
    <property type="term" value="P:oligosaccharide catabolic process"/>
    <property type="evidence" value="ECO:0007669"/>
    <property type="project" value="TreeGrafter"/>
</dbReference>
<dbReference type="GO" id="GO:0004556">
    <property type="term" value="F:alpha-amylase activity"/>
    <property type="evidence" value="ECO:0007669"/>
    <property type="project" value="TreeGrafter"/>
</dbReference>
<dbReference type="AlphaFoldDB" id="A0A2V4BCW7"/>
<accession>A0A2V4BCW7</accession>
<comment type="similarity">
    <text evidence="1">Belongs to the glycosyl hydrolase 13 family.</text>
</comment>
<reference evidence="2 3" key="1">
    <citation type="submission" date="2016-07" db="EMBL/GenBank/DDBJ databases">
        <title>Draft genome sequence of Prauserella muralis DSM 45305, isolated from a mould-covered wall in an indoor environment.</title>
        <authorList>
            <person name="Ruckert C."/>
            <person name="Albersmeier A."/>
            <person name="Jiang C.-L."/>
            <person name="Jiang Y."/>
            <person name="Kalinowski J."/>
            <person name="Schneider O."/>
            <person name="Winkler A."/>
            <person name="Zotchev S.B."/>
        </authorList>
    </citation>
    <scope>NUCLEOTIDE SEQUENCE [LARGE SCALE GENOMIC DNA]</scope>
    <source>
        <strain evidence="2 3">DSM 45305</strain>
    </source>
</reference>
<keyword evidence="3" id="KW-1185">Reference proteome</keyword>
<dbReference type="OrthoDB" id="9043248at2"/>
<dbReference type="Gene3D" id="3.90.400.10">
    <property type="entry name" value="Oligo-1,6-glucosidase, Domain 2"/>
    <property type="match status" value="1"/>
</dbReference>
<organism evidence="2 3">
    <name type="scientific">Prauserella muralis</name>
    <dbReference type="NCBI Taxonomy" id="588067"/>
    <lineage>
        <taxon>Bacteria</taxon>
        <taxon>Bacillati</taxon>
        <taxon>Actinomycetota</taxon>
        <taxon>Actinomycetes</taxon>
        <taxon>Pseudonocardiales</taxon>
        <taxon>Pseudonocardiaceae</taxon>
        <taxon>Prauserella</taxon>
    </lineage>
</organism>
<dbReference type="PANTHER" id="PTHR10357">
    <property type="entry name" value="ALPHA-AMYLASE FAMILY MEMBER"/>
    <property type="match status" value="1"/>
</dbReference>
<dbReference type="Pfam" id="PF00128">
    <property type="entry name" value="Alpha-amylase"/>
    <property type="match status" value="1"/>
</dbReference>
<name>A0A2V4BCW7_9PSEU</name>
<dbReference type="InterPro" id="IPR006047">
    <property type="entry name" value="GH13_cat_dom"/>
</dbReference>